<keyword evidence="2" id="KW-1185">Reference proteome</keyword>
<accession>A0AAV5MTW8</accession>
<evidence type="ECO:0000313" key="1">
    <source>
        <dbReference type="EMBL" id="GKV52151.1"/>
    </source>
</evidence>
<evidence type="ECO:0000313" key="2">
    <source>
        <dbReference type="Proteomes" id="UP001054252"/>
    </source>
</evidence>
<dbReference type="EMBL" id="BPVZ01000620">
    <property type="protein sequence ID" value="GKV52151.1"/>
    <property type="molecule type" value="Genomic_DNA"/>
</dbReference>
<comment type="caution">
    <text evidence="1">The sequence shown here is derived from an EMBL/GenBank/DDBJ whole genome shotgun (WGS) entry which is preliminary data.</text>
</comment>
<gene>
    <name evidence="1" type="ORF">SLEP1_g58742</name>
</gene>
<reference evidence="1 2" key="1">
    <citation type="journal article" date="2021" name="Commun. Biol.">
        <title>The genome of Shorea leprosula (Dipterocarpaceae) highlights the ecological relevance of drought in aseasonal tropical rainforests.</title>
        <authorList>
            <person name="Ng K.K.S."/>
            <person name="Kobayashi M.J."/>
            <person name="Fawcett J.A."/>
            <person name="Hatakeyama M."/>
            <person name="Paape T."/>
            <person name="Ng C.H."/>
            <person name="Ang C.C."/>
            <person name="Tnah L.H."/>
            <person name="Lee C.T."/>
            <person name="Nishiyama T."/>
            <person name="Sese J."/>
            <person name="O'Brien M.J."/>
            <person name="Copetti D."/>
            <person name="Mohd Noor M.I."/>
            <person name="Ong R.C."/>
            <person name="Putra M."/>
            <person name="Sireger I.Z."/>
            <person name="Indrioko S."/>
            <person name="Kosugi Y."/>
            <person name="Izuno A."/>
            <person name="Isagi Y."/>
            <person name="Lee S.L."/>
            <person name="Shimizu K.K."/>
        </authorList>
    </citation>
    <scope>NUCLEOTIDE SEQUENCE [LARGE SCALE GENOMIC DNA]</scope>
    <source>
        <strain evidence="1">214</strain>
    </source>
</reference>
<protein>
    <submittedName>
        <fullName evidence="1">Uncharacterized protein</fullName>
    </submittedName>
</protein>
<proteinExistence type="predicted"/>
<dbReference type="Proteomes" id="UP001054252">
    <property type="component" value="Unassembled WGS sequence"/>
</dbReference>
<dbReference type="AlphaFoldDB" id="A0AAV5MTW8"/>
<sequence>MKENLKFEFLVSFLFRKDFKKDRKLPPAYTGRGCRVCNTPQSESMICDLFTQILASVKLILSSGLNHEEVGSITSLKGKEILREFEELNEKHSVPPIVLGVDQVKSVVLEMVMQSRKGLQLDDLHENNNKEFSNQSSEIYNASITNDYQEKMERENEK</sequence>
<organism evidence="1 2">
    <name type="scientific">Rubroshorea leprosula</name>
    <dbReference type="NCBI Taxonomy" id="152421"/>
    <lineage>
        <taxon>Eukaryota</taxon>
        <taxon>Viridiplantae</taxon>
        <taxon>Streptophyta</taxon>
        <taxon>Embryophyta</taxon>
        <taxon>Tracheophyta</taxon>
        <taxon>Spermatophyta</taxon>
        <taxon>Magnoliopsida</taxon>
        <taxon>eudicotyledons</taxon>
        <taxon>Gunneridae</taxon>
        <taxon>Pentapetalae</taxon>
        <taxon>rosids</taxon>
        <taxon>malvids</taxon>
        <taxon>Malvales</taxon>
        <taxon>Dipterocarpaceae</taxon>
        <taxon>Rubroshorea</taxon>
    </lineage>
</organism>
<name>A0AAV5MTW8_9ROSI</name>